<dbReference type="Gene3D" id="2.160.20.160">
    <property type="match status" value="1"/>
</dbReference>
<dbReference type="CDD" id="cd15482">
    <property type="entry name" value="Sialidase_non-viral"/>
    <property type="match status" value="1"/>
</dbReference>
<dbReference type="Gene3D" id="2.120.10.10">
    <property type="match status" value="1"/>
</dbReference>
<name>A0A5C6CMQ6_9BACT</name>
<evidence type="ECO:0000313" key="2">
    <source>
        <dbReference type="Proteomes" id="UP000318437"/>
    </source>
</evidence>
<dbReference type="SUPFAM" id="SSF50939">
    <property type="entry name" value="Sialidases"/>
    <property type="match status" value="2"/>
</dbReference>
<dbReference type="RefSeq" id="WP_146451851.1">
    <property type="nucleotide sequence ID" value="NZ_SJPS01000005.1"/>
</dbReference>
<sequence>MRNQHRSRRINNVKSPNPLTRHLAFETLENRQMLSVSLALNGPQTIVPGTTINVSNNINQSQSEMSLVINPTNPLNVVGFSHRLGSPITLDVYSSSDGGLTWSTNEINNTDDALGSIGNRFDPALQFDANGVLYLAYGYRGQATAPLRNTILVVAKSTDGGLNFGNYVQVDSQADILTPSTTDTDIPGLDKWYVTTGLDPISGNQAVYLAYVAFVTEGSGMSAGTDAHISIIGSRDGGNNWTPRLVINDDSALGSFDSSSYASPIVDSFGRLAVSWIDTDENSVMFDRDTDGLWSNAQTFSNDITVRTGVDVNRSTELPPSQPTRGVNAAPMLEVWRGANVLYIPVVEKFNGSNTDLDIWVGKSIDFGSTWTFTRIDDSTGTEFNPWLQVDQRSGTVNVLYYTTDGDVATGNDDVRPRLAMSNDAGATWTRTFLSTQQSNESLGTVAAGNYGGDYLEYIGLGVRDGTAQGLWASRYPSLNAPNDLDAFTANAAFVSSIGDNRLFIGESAGIDDSFLVQLSPVNPAFLEVFVDGIREFTGLVATLDKIIFNPGAGINTFIIGALTGISSLTINGTNNTDVYDIISLGLNAPLSIVLGGGNDIVTLGSSPFASQFIQSPVNIFGEAGDDTLFLGSNNADSILANVTFNGGTSVGVLGDRIIFNDTAPNYEIDYDIASTVITRDGFNLPQTVSYAAVEGIVINAGSGSDTVTVGNAIPATVTAYGNDGNDNFIVGGGNLTSIPGTFNGGNGNDTITFDDHFDFAPKIWEIGNNQVGFGSVHPLVPLDTTGFESVAILAGINGDTFGFSGTISQSLYVDGNFGSDTFTIGSNSRAQFFAPVTILGGVGDESFTWQNASNNWYFGLFGTITYPISLDGGAGFNSLSINESTRTTAASYQLYADRFYANDPAAFPLGADFNYDNMGAIGITLNNLANNVAVYGVSSDIAVGQQVTLLLNGGNDGVSMYPRDSGGNLTINGNFGIGGGSGTDTFTIQNAASTLPIAYKFQNLFGSGTTNISGLGTGGFGAGNDFESIVINAGLGDDTFEIEKYLGSIPLTINAGDGNDTFEITPVSKNLSANLSAGNNIFAYNGGLGFDTLRIYNDNNNLRNSYIVNGTSLNISSFFDSPTFAFFLQHSDVDQTYVTGGPKSDVFGVYSTLADTFYSFEGGPGAVNDSFGLGYPLGAQSITSVIRGGVRFDGSGGGSDDVTIYDTADTTGRTFHIANNSLGQAPGDDLFGQGGYLEFVGITGAMSINLGAGSDTVYARPNAQSPITIRGANPTTAPGDKLNLDLSTAANYVVNGTPLSGNVTSDNLMTLTYTGFETGPILASAEFDGDGIIDGRDFLVWQRGFGIPNAQKADGDANNDMFVDGADLGVWQAQFGLAPPLIASESLELSVECGSSLPLLNSELVDLALAMEWIRKATVEDGFQAVERSTSEEALIDSAFAADDLMSTANVAEKMDLVFIDSNDTEEIPVAWLTEELLEQVFG</sequence>
<protein>
    <submittedName>
        <fullName evidence="1">Uncharacterized protein</fullName>
    </submittedName>
</protein>
<reference evidence="1 2" key="1">
    <citation type="submission" date="2019-02" db="EMBL/GenBank/DDBJ databases">
        <title>Deep-cultivation of Planctomycetes and their phenomic and genomic characterization uncovers novel biology.</title>
        <authorList>
            <person name="Wiegand S."/>
            <person name="Jogler M."/>
            <person name="Boedeker C."/>
            <person name="Pinto D."/>
            <person name="Vollmers J."/>
            <person name="Rivas-Marin E."/>
            <person name="Kohn T."/>
            <person name="Peeters S.H."/>
            <person name="Heuer A."/>
            <person name="Rast P."/>
            <person name="Oberbeckmann S."/>
            <person name="Bunk B."/>
            <person name="Jeske O."/>
            <person name="Meyerdierks A."/>
            <person name="Storesund J.E."/>
            <person name="Kallscheuer N."/>
            <person name="Luecker S."/>
            <person name="Lage O.M."/>
            <person name="Pohl T."/>
            <person name="Merkel B.J."/>
            <person name="Hornburger P."/>
            <person name="Mueller R.-W."/>
            <person name="Bruemmer F."/>
            <person name="Labrenz M."/>
            <person name="Spormann A.M."/>
            <person name="Op Den Camp H."/>
            <person name="Overmann J."/>
            <person name="Amann R."/>
            <person name="Jetten M.S.M."/>
            <person name="Mascher T."/>
            <person name="Medema M.H."/>
            <person name="Devos D.P."/>
            <person name="Kaster A.-K."/>
            <person name="Ovreas L."/>
            <person name="Rohde M."/>
            <person name="Galperin M.Y."/>
            <person name="Jogler C."/>
        </authorList>
    </citation>
    <scope>NUCLEOTIDE SEQUENCE [LARGE SCALE GENOMIC DNA]</scope>
    <source>
        <strain evidence="1 2">Pla144</strain>
    </source>
</reference>
<dbReference type="PRINTS" id="PR00313">
    <property type="entry name" value="CABNDNGRPT"/>
</dbReference>
<comment type="caution">
    <text evidence="1">The sequence shown here is derived from an EMBL/GenBank/DDBJ whole genome shotgun (WGS) entry which is preliminary data.</text>
</comment>
<proteinExistence type="predicted"/>
<accession>A0A5C6CMQ6</accession>
<dbReference type="Proteomes" id="UP000318437">
    <property type="component" value="Unassembled WGS sequence"/>
</dbReference>
<gene>
    <name evidence="1" type="ORF">Pla144_35060</name>
</gene>
<evidence type="ECO:0000313" key="1">
    <source>
        <dbReference type="EMBL" id="TWU24621.1"/>
    </source>
</evidence>
<dbReference type="OrthoDB" id="280194at2"/>
<keyword evidence="2" id="KW-1185">Reference proteome</keyword>
<organism evidence="1 2">
    <name type="scientific">Bythopirellula polymerisocia</name>
    <dbReference type="NCBI Taxonomy" id="2528003"/>
    <lineage>
        <taxon>Bacteria</taxon>
        <taxon>Pseudomonadati</taxon>
        <taxon>Planctomycetota</taxon>
        <taxon>Planctomycetia</taxon>
        <taxon>Pirellulales</taxon>
        <taxon>Lacipirellulaceae</taxon>
        <taxon>Bythopirellula</taxon>
    </lineage>
</organism>
<dbReference type="InterPro" id="IPR036278">
    <property type="entry name" value="Sialidase_sf"/>
</dbReference>
<dbReference type="EMBL" id="SJPS01000005">
    <property type="protein sequence ID" value="TWU24621.1"/>
    <property type="molecule type" value="Genomic_DNA"/>
</dbReference>